<evidence type="ECO:0000313" key="2">
    <source>
        <dbReference type="Proteomes" id="UP000077266"/>
    </source>
</evidence>
<dbReference type="Proteomes" id="UP000077266">
    <property type="component" value="Unassembled WGS sequence"/>
</dbReference>
<evidence type="ECO:0000313" key="1">
    <source>
        <dbReference type="EMBL" id="KZW02468.1"/>
    </source>
</evidence>
<reference evidence="1 2" key="1">
    <citation type="journal article" date="2016" name="Mol. Biol. Evol.">
        <title>Comparative Genomics of Early-Diverging Mushroom-Forming Fungi Provides Insights into the Origins of Lignocellulose Decay Capabilities.</title>
        <authorList>
            <person name="Nagy L.G."/>
            <person name="Riley R."/>
            <person name="Tritt A."/>
            <person name="Adam C."/>
            <person name="Daum C."/>
            <person name="Floudas D."/>
            <person name="Sun H."/>
            <person name="Yadav J.S."/>
            <person name="Pangilinan J."/>
            <person name="Larsson K.H."/>
            <person name="Matsuura K."/>
            <person name="Barry K."/>
            <person name="Labutti K."/>
            <person name="Kuo R."/>
            <person name="Ohm R.A."/>
            <person name="Bhattacharya S.S."/>
            <person name="Shirouzu T."/>
            <person name="Yoshinaga Y."/>
            <person name="Martin F.M."/>
            <person name="Grigoriev I.V."/>
            <person name="Hibbett D.S."/>
        </authorList>
    </citation>
    <scope>NUCLEOTIDE SEQUENCE [LARGE SCALE GENOMIC DNA]</scope>
    <source>
        <strain evidence="1 2">HHB12029</strain>
    </source>
</reference>
<dbReference type="EMBL" id="KV425888">
    <property type="protein sequence ID" value="KZW02468.1"/>
    <property type="molecule type" value="Genomic_DNA"/>
</dbReference>
<proteinExistence type="predicted"/>
<sequence>MTTTPLAALRASMDDVQESLTALGVANLGPTALAELPSTEIVQQRVMEAACTFDALLARAQRWRTALALVNRLSDELLASIFVMACNAPDVETIWSRMRRYQSTCPNLATMRKSVRLAHVCSRWRRCVLTQPKLWTVVRMPRRVDADVCAHILALSRDLPCDLALPLPSSPLRDISGTDAPIPAMPIPPLVEEIILPLLQANISRITSLALALDDAHEGAIAKTLSLSAPRLARLRVECVARTKIRSPIDLKMPALRHLFLSNVDSSFLRQFPATEITELHASDMTVNIADLGEFLRQNENLRKLHLNNISFASPVLFGPWHLPNLEDLSLAMRADAAVVVRRCIKIFRIPRLALSIDGSYDSGSFGYRSQNSERDGLKWIPFIFSGVEDPHTVKITGSAIEATSSRFYRRFVCGTSETDYANFLKAACLDCGVISHVETLAVDLGTWNRVVDVLQLQIRPTATRFVIDLRCLLERDCLAHLRRGHDEADDLPADLRDTMSKLQRMPCPAVKEVYVEGCSERSISTSSLDCVLDLLDIGQFPLDVLQFINVRVHSDVPSEWGQQYSRRAHHFACRLT</sequence>
<dbReference type="Gene3D" id="3.80.10.10">
    <property type="entry name" value="Ribonuclease Inhibitor"/>
    <property type="match status" value="1"/>
</dbReference>
<dbReference type="SUPFAM" id="SSF52047">
    <property type="entry name" value="RNI-like"/>
    <property type="match status" value="1"/>
</dbReference>
<dbReference type="InterPro" id="IPR032675">
    <property type="entry name" value="LRR_dom_sf"/>
</dbReference>
<keyword evidence="2" id="KW-1185">Reference proteome</keyword>
<organism evidence="1 2">
    <name type="scientific">Exidia glandulosa HHB12029</name>
    <dbReference type="NCBI Taxonomy" id="1314781"/>
    <lineage>
        <taxon>Eukaryota</taxon>
        <taxon>Fungi</taxon>
        <taxon>Dikarya</taxon>
        <taxon>Basidiomycota</taxon>
        <taxon>Agaricomycotina</taxon>
        <taxon>Agaricomycetes</taxon>
        <taxon>Auriculariales</taxon>
        <taxon>Exidiaceae</taxon>
        <taxon>Exidia</taxon>
    </lineage>
</organism>
<dbReference type="Gene3D" id="1.20.1280.50">
    <property type="match status" value="1"/>
</dbReference>
<gene>
    <name evidence="1" type="ORF">EXIGLDRAFT_829346</name>
</gene>
<accession>A0A165PPC5</accession>
<name>A0A165PPC5_EXIGL</name>
<dbReference type="InParanoid" id="A0A165PPC5"/>
<dbReference type="AlphaFoldDB" id="A0A165PPC5"/>
<protein>
    <submittedName>
        <fullName evidence="1">Uncharacterized protein</fullName>
    </submittedName>
</protein>